<feature type="transmembrane region" description="Helical" evidence="1">
    <location>
        <begin position="31"/>
        <end position="55"/>
    </location>
</feature>
<gene>
    <name evidence="2" type="ORF">CUJ83_01325</name>
</gene>
<accession>A0AAP2W614</accession>
<keyword evidence="3" id="KW-1185">Reference proteome</keyword>
<dbReference type="Proteomes" id="UP001320159">
    <property type="component" value="Unassembled WGS sequence"/>
</dbReference>
<dbReference type="AlphaFoldDB" id="A0AAP2W614"/>
<proteinExistence type="predicted"/>
<protein>
    <submittedName>
        <fullName evidence="2">Uncharacterized protein</fullName>
    </submittedName>
</protein>
<name>A0AAP2W614_9EURY</name>
<keyword evidence="1" id="KW-0472">Membrane</keyword>
<sequence>MENRYSRCYLLYLNIKQCQTNLPNMKDILKIAFNILLVNFIVFSVLCIPLSPAIINANARADIWKILNTNASEFAPADSKIPGTASYAIVNWNGTKVIGNLGIGNGSIAALDTGLKADDVQYTQRNFLAADITANNAPYLWSLNRLPDLIYEPPDAVSTTVYMRLVGLQIAGNNINMGVRAFGYEY</sequence>
<evidence type="ECO:0000313" key="2">
    <source>
        <dbReference type="EMBL" id="MCD1293636.1"/>
    </source>
</evidence>
<keyword evidence="1" id="KW-0812">Transmembrane</keyword>
<reference evidence="2 3" key="1">
    <citation type="submission" date="2017-11" db="EMBL/GenBank/DDBJ databases">
        <title>Isolation and Characterization of Family Methanocellaceae Species from Potential Methane Hydrate Area Offshore Southwestern Taiwan.</title>
        <authorList>
            <person name="Zhang W.-L."/>
            <person name="Chen W.-C."/>
            <person name="Lai M.-C."/>
            <person name="Chen S.-C."/>
        </authorList>
    </citation>
    <scope>NUCLEOTIDE SEQUENCE [LARGE SCALE GENOMIC DNA]</scope>
    <source>
        <strain evidence="2 3">CWC-04</strain>
    </source>
</reference>
<dbReference type="EMBL" id="PGCK01000001">
    <property type="protein sequence ID" value="MCD1293636.1"/>
    <property type="molecule type" value="Genomic_DNA"/>
</dbReference>
<organism evidence="2 3">
    <name type="scientific">Methanooceanicella nereidis</name>
    <dbReference type="NCBI Taxonomy" id="2052831"/>
    <lineage>
        <taxon>Archaea</taxon>
        <taxon>Methanobacteriati</taxon>
        <taxon>Methanobacteriota</taxon>
        <taxon>Stenosarchaea group</taxon>
        <taxon>Methanomicrobia</taxon>
        <taxon>Methanocellales</taxon>
        <taxon>Methanocellaceae</taxon>
        <taxon>Methanooceanicella</taxon>
    </lineage>
</organism>
<evidence type="ECO:0000313" key="3">
    <source>
        <dbReference type="Proteomes" id="UP001320159"/>
    </source>
</evidence>
<evidence type="ECO:0000256" key="1">
    <source>
        <dbReference type="SAM" id="Phobius"/>
    </source>
</evidence>
<comment type="caution">
    <text evidence="2">The sequence shown here is derived from an EMBL/GenBank/DDBJ whole genome shotgun (WGS) entry which is preliminary data.</text>
</comment>
<keyword evidence="1" id="KW-1133">Transmembrane helix</keyword>